<keyword evidence="7" id="KW-0521">NADP</keyword>
<keyword evidence="15" id="KW-0472">Membrane</keyword>
<comment type="pathway">
    <text evidence="3">Sphingolipid metabolism.</text>
</comment>
<dbReference type="GO" id="GO:0030148">
    <property type="term" value="P:sphingolipid biosynthetic process"/>
    <property type="evidence" value="ECO:0007669"/>
    <property type="project" value="InterPro"/>
</dbReference>
<dbReference type="SUPFAM" id="SSF51735">
    <property type="entry name" value="NAD(P)-binding Rossmann-fold domains"/>
    <property type="match status" value="1"/>
</dbReference>
<dbReference type="EMBL" id="BTGU01000023">
    <property type="protein sequence ID" value="GMN46617.1"/>
    <property type="molecule type" value="Genomic_DNA"/>
</dbReference>
<keyword evidence="17" id="KW-1185">Reference proteome</keyword>
<dbReference type="GO" id="GO:0006666">
    <property type="term" value="P:3-keto-sphinganine metabolic process"/>
    <property type="evidence" value="ECO:0007669"/>
    <property type="project" value="InterPro"/>
</dbReference>
<keyword evidence="6" id="KW-0256">Endoplasmic reticulum</keyword>
<evidence type="ECO:0000256" key="13">
    <source>
        <dbReference type="ARBA" id="ARBA00081952"/>
    </source>
</evidence>
<evidence type="ECO:0000256" key="3">
    <source>
        <dbReference type="ARBA" id="ARBA00004991"/>
    </source>
</evidence>
<evidence type="ECO:0000256" key="15">
    <source>
        <dbReference type="SAM" id="Phobius"/>
    </source>
</evidence>
<evidence type="ECO:0000256" key="5">
    <source>
        <dbReference type="ARBA" id="ARBA00022741"/>
    </source>
</evidence>
<dbReference type="GO" id="GO:0047560">
    <property type="term" value="F:3-dehydrosphinganine reductase activity"/>
    <property type="evidence" value="ECO:0007669"/>
    <property type="project" value="UniProtKB-EC"/>
</dbReference>
<keyword evidence="9" id="KW-0560">Oxidoreductase</keyword>
<evidence type="ECO:0000313" key="16">
    <source>
        <dbReference type="EMBL" id="GMN46617.1"/>
    </source>
</evidence>
<evidence type="ECO:0000256" key="7">
    <source>
        <dbReference type="ARBA" id="ARBA00022857"/>
    </source>
</evidence>
<dbReference type="Proteomes" id="UP001187192">
    <property type="component" value="Unassembled WGS sequence"/>
</dbReference>
<dbReference type="GO" id="GO:0005789">
    <property type="term" value="C:endoplasmic reticulum membrane"/>
    <property type="evidence" value="ECO:0007669"/>
    <property type="project" value="UniProtKB-ARBA"/>
</dbReference>
<evidence type="ECO:0000256" key="12">
    <source>
        <dbReference type="ARBA" id="ARBA00050489"/>
    </source>
</evidence>
<dbReference type="PANTHER" id="PTHR43550">
    <property type="entry name" value="3-KETODIHYDROSPHINGOSINE REDUCTASE"/>
    <property type="match status" value="1"/>
</dbReference>
<dbReference type="InterPro" id="IPR045022">
    <property type="entry name" value="KDSR-like"/>
</dbReference>
<comment type="subcellular location">
    <subcellularLocation>
        <location evidence="1">Endoplasmic reticulum</location>
    </subcellularLocation>
</comment>
<keyword evidence="10" id="KW-0443">Lipid metabolism</keyword>
<dbReference type="InterPro" id="IPR020904">
    <property type="entry name" value="Sc_DH/Rdtase_CS"/>
</dbReference>
<evidence type="ECO:0000313" key="17">
    <source>
        <dbReference type="Proteomes" id="UP001187192"/>
    </source>
</evidence>
<dbReference type="CDD" id="cd08939">
    <property type="entry name" value="KDSR-like_SDR_c"/>
    <property type="match status" value="1"/>
</dbReference>
<gene>
    <name evidence="16" type="ORF">TIFTF001_015805</name>
</gene>
<proteinExistence type="inferred from homology"/>
<evidence type="ECO:0000256" key="14">
    <source>
        <dbReference type="ARBA" id="ARBA00083783"/>
    </source>
</evidence>
<dbReference type="InterPro" id="IPR002347">
    <property type="entry name" value="SDR_fam"/>
</dbReference>
<keyword evidence="8" id="KW-0746">Sphingolipid metabolism</keyword>
<protein>
    <recommendedName>
        <fullName evidence="11">3-dehydrosphinganine reductase</fullName>
        <ecNumber evidence="11">1.1.1.102</ecNumber>
    </recommendedName>
    <alternativeName>
        <fullName evidence="14">3-ketodihydrosphingosine reductase</fullName>
    </alternativeName>
    <alternativeName>
        <fullName evidence="13">3-ketosphinganine reductase</fullName>
    </alternativeName>
</protein>
<keyword evidence="15" id="KW-0812">Transmembrane</keyword>
<dbReference type="Pfam" id="PF00106">
    <property type="entry name" value="adh_short"/>
    <property type="match status" value="1"/>
</dbReference>
<reference evidence="16" key="1">
    <citation type="submission" date="2023-07" db="EMBL/GenBank/DDBJ databases">
        <title>draft genome sequence of fig (Ficus carica).</title>
        <authorList>
            <person name="Takahashi T."/>
            <person name="Nishimura K."/>
        </authorList>
    </citation>
    <scope>NUCLEOTIDE SEQUENCE</scope>
</reference>
<feature type="transmembrane region" description="Helical" evidence="15">
    <location>
        <begin position="6"/>
        <end position="25"/>
    </location>
</feature>
<comment type="pathway">
    <text evidence="2">Lipid metabolism; sphingolipid metabolism.</text>
</comment>
<dbReference type="PROSITE" id="PS00061">
    <property type="entry name" value="ADH_SHORT"/>
    <property type="match status" value="1"/>
</dbReference>
<evidence type="ECO:0000256" key="4">
    <source>
        <dbReference type="ARBA" id="ARBA00006484"/>
    </source>
</evidence>
<dbReference type="InterPro" id="IPR036291">
    <property type="entry name" value="NAD(P)-bd_dom_sf"/>
</dbReference>
<name>A0AA88D9A7_FICCA</name>
<dbReference type="Gene3D" id="3.40.50.720">
    <property type="entry name" value="NAD(P)-binding Rossmann-like Domain"/>
    <property type="match status" value="1"/>
</dbReference>
<dbReference type="PANTHER" id="PTHR43550:SF3">
    <property type="entry name" value="3-KETODIHYDROSPHINGOSINE REDUCTASE"/>
    <property type="match status" value="1"/>
</dbReference>
<dbReference type="EC" id="1.1.1.102" evidence="11"/>
<evidence type="ECO:0000256" key="9">
    <source>
        <dbReference type="ARBA" id="ARBA00023002"/>
    </source>
</evidence>
<keyword evidence="5" id="KW-0547">Nucleotide-binding</keyword>
<dbReference type="AlphaFoldDB" id="A0AA88D9A7"/>
<comment type="similarity">
    <text evidence="4">Belongs to the short-chain dehydrogenases/reductases (SDR) family.</text>
</comment>
<sequence>MAVAYLWFLLFLTHLALLFFLYVIVRPRPVRIPIKNRHVFITGGSSGIGLALAHRAASEGARVSILARSHDKLQDAKQEISLATGVDVATFSADVRDSDAVRRAAEEAGPIDVLIVNQGVFVPQELEKQELDEVRFMVEVNLIGSFNMIKAALPMMKNREGRGPGSIALMSSQAGQVGIYGYTAYSASKFGLRGLAESLQHELIAQDIHVSLIFPPDTNTPGLAEETKIRPQLTNIIAASSGVMKAEEVAKKALDGIKCGSFIIPCNFEGHLLSIATAGFSPQRSFLMAFVEVLTAGLIRVATLCFQWNWYGSIEKYYAQKNQ</sequence>
<organism evidence="16 17">
    <name type="scientific">Ficus carica</name>
    <name type="common">Common fig</name>
    <dbReference type="NCBI Taxonomy" id="3494"/>
    <lineage>
        <taxon>Eukaryota</taxon>
        <taxon>Viridiplantae</taxon>
        <taxon>Streptophyta</taxon>
        <taxon>Embryophyta</taxon>
        <taxon>Tracheophyta</taxon>
        <taxon>Spermatophyta</taxon>
        <taxon>Magnoliopsida</taxon>
        <taxon>eudicotyledons</taxon>
        <taxon>Gunneridae</taxon>
        <taxon>Pentapetalae</taxon>
        <taxon>rosids</taxon>
        <taxon>fabids</taxon>
        <taxon>Rosales</taxon>
        <taxon>Moraceae</taxon>
        <taxon>Ficeae</taxon>
        <taxon>Ficus</taxon>
    </lineage>
</organism>
<evidence type="ECO:0000256" key="2">
    <source>
        <dbReference type="ARBA" id="ARBA00004760"/>
    </source>
</evidence>
<evidence type="ECO:0000256" key="1">
    <source>
        <dbReference type="ARBA" id="ARBA00004240"/>
    </source>
</evidence>
<keyword evidence="15" id="KW-1133">Transmembrane helix</keyword>
<evidence type="ECO:0000256" key="10">
    <source>
        <dbReference type="ARBA" id="ARBA00023098"/>
    </source>
</evidence>
<dbReference type="PRINTS" id="PR00081">
    <property type="entry name" value="GDHRDH"/>
</dbReference>
<evidence type="ECO:0000256" key="6">
    <source>
        <dbReference type="ARBA" id="ARBA00022824"/>
    </source>
</evidence>
<dbReference type="FunFam" id="3.40.50.720:FF:000165">
    <property type="entry name" value="3-ketodihydrosphingosine reductase"/>
    <property type="match status" value="1"/>
</dbReference>
<dbReference type="GO" id="GO:0000166">
    <property type="term" value="F:nucleotide binding"/>
    <property type="evidence" value="ECO:0007669"/>
    <property type="project" value="UniProtKB-KW"/>
</dbReference>
<evidence type="ECO:0000256" key="11">
    <source>
        <dbReference type="ARBA" id="ARBA00026112"/>
    </source>
</evidence>
<accession>A0AA88D9A7</accession>
<comment type="catalytic activity">
    <reaction evidence="12">
        <text>sphinganine + NADP(+) = 3-oxosphinganine + NADPH + H(+)</text>
        <dbReference type="Rhea" id="RHEA:22640"/>
        <dbReference type="ChEBI" id="CHEBI:15378"/>
        <dbReference type="ChEBI" id="CHEBI:57783"/>
        <dbReference type="ChEBI" id="CHEBI:57817"/>
        <dbReference type="ChEBI" id="CHEBI:58299"/>
        <dbReference type="ChEBI" id="CHEBI:58349"/>
        <dbReference type="EC" id="1.1.1.102"/>
    </reaction>
</comment>
<comment type="caution">
    <text evidence="16">The sequence shown here is derived from an EMBL/GenBank/DDBJ whole genome shotgun (WGS) entry which is preliminary data.</text>
</comment>
<evidence type="ECO:0000256" key="8">
    <source>
        <dbReference type="ARBA" id="ARBA00022919"/>
    </source>
</evidence>